<comment type="caution">
    <text evidence="16">The sequence shown here is derived from an EMBL/GenBank/DDBJ whole genome shotgun (WGS) entry which is preliminary data.</text>
</comment>
<evidence type="ECO:0000259" key="15">
    <source>
        <dbReference type="Pfam" id="PF11721"/>
    </source>
</evidence>
<dbReference type="GO" id="GO:0016020">
    <property type="term" value="C:membrane"/>
    <property type="evidence" value="ECO:0007669"/>
    <property type="project" value="UniProtKB-SubCell"/>
</dbReference>
<name>A0A978V9Q9_ZIZJJ</name>
<keyword evidence="10" id="KW-0325">Glycoprotein</keyword>
<feature type="signal peptide" evidence="14">
    <location>
        <begin position="1"/>
        <end position="31"/>
    </location>
</feature>
<keyword evidence="9" id="KW-0675">Receptor</keyword>
<dbReference type="PANTHER" id="PTHR48006:SF98">
    <property type="entry name" value="MALECTIN DOMAIN-CONTAINING PROTEIN"/>
    <property type="match status" value="1"/>
</dbReference>
<evidence type="ECO:0000256" key="2">
    <source>
        <dbReference type="ARBA" id="ARBA00012513"/>
    </source>
</evidence>
<keyword evidence="8" id="KW-0067">ATP-binding</keyword>
<evidence type="ECO:0000256" key="8">
    <source>
        <dbReference type="ARBA" id="ARBA00022840"/>
    </source>
</evidence>
<evidence type="ECO:0000256" key="6">
    <source>
        <dbReference type="ARBA" id="ARBA00022729"/>
    </source>
</evidence>
<keyword evidence="13" id="KW-1133">Transmembrane helix</keyword>
<evidence type="ECO:0000256" key="7">
    <source>
        <dbReference type="ARBA" id="ARBA00022741"/>
    </source>
</evidence>
<evidence type="ECO:0000256" key="14">
    <source>
        <dbReference type="SAM" id="SignalP"/>
    </source>
</evidence>
<dbReference type="AlphaFoldDB" id="A0A978V9Q9"/>
<feature type="transmembrane region" description="Helical" evidence="13">
    <location>
        <begin position="529"/>
        <end position="551"/>
    </location>
</feature>
<keyword evidence="3" id="KW-0418">Kinase</keyword>
<evidence type="ECO:0000256" key="3">
    <source>
        <dbReference type="ARBA" id="ARBA00022527"/>
    </source>
</evidence>
<dbReference type="GO" id="GO:0004674">
    <property type="term" value="F:protein serine/threonine kinase activity"/>
    <property type="evidence" value="ECO:0007669"/>
    <property type="project" value="UniProtKB-KW"/>
</dbReference>
<dbReference type="InterPro" id="IPR021720">
    <property type="entry name" value="Malectin_dom"/>
</dbReference>
<accession>A0A978V9Q9</accession>
<evidence type="ECO:0000256" key="4">
    <source>
        <dbReference type="ARBA" id="ARBA00022553"/>
    </source>
</evidence>
<evidence type="ECO:0000256" key="10">
    <source>
        <dbReference type="ARBA" id="ARBA00023180"/>
    </source>
</evidence>
<keyword evidence="7" id="KW-0547">Nucleotide-binding</keyword>
<dbReference type="Gene3D" id="2.60.120.430">
    <property type="entry name" value="Galactose-binding lectin"/>
    <property type="match status" value="1"/>
</dbReference>
<dbReference type="SUPFAM" id="SSF52047">
    <property type="entry name" value="RNI-like"/>
    <property type="match status" value="1"/>
</dbReference>
<dbReference type="Gene3D" id="3.80.10.10">
    <property type="entry name" value="Ribonuclease Inhibitor"/>
    <property type="match status" value="2"/>
</dbReference>
<organism evidence="16 17">
    <name type="scientific">Ziziphus jujuba var. spinosa</name>
    <dbReference type="NCBI Taxonomy" id="714518"/>
    <lineage>
        <taxon>Eukaryota</taxon>
        <taxon>Viridiplantae</taxon>
        <taxon>Streptophyta</taxon>
        <taxon>Embryophyta</taxon>
        <taxon>Tracheophyta</taxon>
        <taxon>Spermatophyta</taxon>
        <taxon>Magnoliopsida</taxon>
        <taxon>eudicotyledons</taxon>
        <taxon>Gunneridae</taxon>
        <taxon>Pentapetalae</taxon>
        <taxon>rosids</taxon>
        <taxon>fabids</taxon>
        <taxon>Rosales</taxon>
        <taxon>Rhamnaceae</taxon>
        <taxon>Paliureae</taxon>
        <taxon>Ziziphus</taxon>
    </lineage>
</organism>
<keyword evidence="6 14" id="KW-0732">Signal</keyword>
<keyword evidence="4" id="KW-0597">Phosphoprotein</keyword>
<evidence type="ECO:0000256" key="11">
    <source>
        <dbReference type="ARBA" id="ARBA00047899"/>
    </source>
</evidence>
<feature type="chain" id="PRO_5037617079" description="non-specific serine/threonine protein kinase" evidence="14">
    <location>
        <begin position="32"/>
        <end position="568"/>
    </location>
</feature>
<evidence type="ECO:0000313" key="16">
    <source>
        <dbReference type="EMBL" id="KAH7524644.1"/>
    </source>
</evidence>
<gene>
    <name evidence="16" type="ORF">FEM48_Zijuj06G0141400</name>
</gene>
<proteinExistence type="predicted"/>
<dbReference type="GO" id="GO:0005524">
    <property type="term" value="F:ATP binding"/>
    <property type="evidence" value="ECO:0007669"/>
    <property type="project" value="UniProtKB-KW"/>
</dbReference>
<evidence type="ECO:0000256" key="13">
    <source>
        <dbReference type="SAM" id="Phobius"/>
    </source>
</evidence>
<evidence type="ECO:0000256" key="5">
    <source>
        <dbReference type="ARBA" id="ARBA00022679"/>
    </source>
</evidence>
<keyword evidence="13" id="KW-0812">Transmembrane</keyword>
<evidence type="ECO:0000256" key="9">
    <source>
        <dbReference type="ARBA" id="ARBA00023170"/>
    </source>
</evidence>
<keyword evidence="13" id="KW-0472">Membrane</keyword>
<dbReference type="Pfam" id="PF11721">
    <property type="entry name" value="Malectin"/>
    <property type="match status" value="1"/>
</dbReference>
<dbReference type="InterPro" id="IPR001611">
    <property type="entry name" value="Leu-rich_rpt"/>
</dbReference>
<comment type="subcellular location">
    <subcellularLocation>
        <location evidence="1">Membrane</location>
        <topology evidence="1">Single-pass type I membrane protein</topology>
    </subcellularLocation>
</comment>
<evidence type="ECO:0000313" key="17">
    <source>
        <dbReference type="Proteomes" id="UP000813462"/>
    </source>
</evidence>
<reference evidence="16" key="1">
    <citation type="journal article" date="2021" name="Front. Plant Sci.">
        <title>Chromosome-Scale Genome Assembly for Chinese Sour Jujube and Insights Into Its Genome Evolution and Domestication Signature.</title>
        <authorList>
            <person name="Shen L.-Y."/>
            <person name="Luo H."/>
            <person name="Wang X.-L."/>
            <person name="Wang X.-M."/>
            <person name="Qiu X.-J."/>
            <person name="Liu H."/>
            <person name="Zhou S.-S."/>
            <person name="Jia K.-H."/>
            <person name="Nie S."/>
            <person name="Bao Y.-T."/>
            <person name="Zhang R.-G."/>
            <person name="Yun Q.-Z."/>
            <person name="Chai Y.-H."/>
            <person name="Lu J.-Y."/>
            <person name="Li Y."/>
            <person name="Zhao S.-W."/>
            <person name="Mao J.-F."/>
            <person name="Jia S.-G."/>
            <person name="Mao Y.-M."/>
        </authorList>
    </citation>
    <scope>NUCLEOTIDE SEQUENCE</scope>
    <source>
        <strain evidence="16">AT0</strain>
        <tissue evidence="16">Leaf</tissue>
    </source>
</reference>
<dbReference type="PANTHER" id="PTHR48006">
    <property type="entry name" value="LEUCINE-RICH REPEAT-CONTAINING PROTEIN DDB_G0281931-RELATED"/>
    <property type="match status" value="1"/>
</dbReference>
<dbReference type="Pfam" id="PF13855">
    <property type="entry name" value="LRR_8"/>
    <property type="match status" value="1"/>
</dbReference>
<evidence type="ECO:0000256" key="1">
    <source>
        <dbReference type="ARBA" id="ARBA00004479"/>
    </source>
</evidence>
<comment type="catalytic activity">
    <reaction evidence="12">
        <text>L-seryl-[protein] + ATP = O-phospho-L-seryl-[protein] + ADP + H(+)</text>
        <dbReference type="Rhea" id="RHEA:17989"/>
        <dbReference type="Rhea" id="RHEA-COMP:9863"/>
        <dbReference type="Rhea" id="RHEA-COMP:11604"/>
        <dbReference type="ChEBI" id="CHEBI:15378"/>
        <dbReference type="ChEBI" id="CHEBI:29999"/>
        <dbReference type="ChEBI" id="CHEBI:30616"/>
        <dbReference type="ChEBI" id="CHEBI:83421"/>
        <dbReference type="ChEBI" id="CHEBI:456216"/>
        <dbReference type="EC" id="2.7.11.1"/>
    </reaction>
</comment>
<dbReference type="InterPro" id="IPR032675">
    <property type="entry name" value="LRR_dom_sf"/>
</dbReference>
<dbReference type="FunFam" id="3.80.10.10:FF:000298">
    <property type="entry name" value="Putative LRR receptor-like serine/threonine-protein kinase"/>
    <property type="match status" value="1"/>
</dbReference>
<comment type="catalytic activity">
    <reaction evidence="11">
        <text>L-threonyl-[protein] + ATP = O-phospho-L-threonyl-[protein] + ADP + H(+)</text>
        <dbReference type="Rhea" id="RHEA:46608"/>
        <dbReference type="Rhea" id="RHEA-COMP:11060"/>
        <dbReference type="Rhea" id="RHEA-COMP:11605"/>
        <dbReference type="ChEBI" id="CHEBI:15378"/>
        <dbReference type="ChEBI" id="CHEBI:30013"/>
        <dbReference type="ChEBI" id="CHEBI:30616"/>
        <dbReference type="ChEBI" id="CHEBI:61977"/>
        <dbReference type="ChEBI" id="CHEBI:456216"/>
        <dbReference type="EC" id="2.7.11.1"/>
    </reaction>
</comment>
<protein>
    <recommendedName>
        <fullName evidence="2">non-specific serine/threonine protein kinase</fullName>
        <ecNumber evidence="2">2.7.11.1</ecNumber>
    </recommendedName>
</protein>
<dbReference type="Proteomes" id="UP000813462">
    <property type="component" value="Unassembled WGS sequence"/>
</dbReference>
<keyword evidence="3" id="KW-0723">Serine/threonine-protein kinase</keyword>
<keyword evidence="5" id="KW-0808">Transferase</keyword>
<feature type="domain" description="Malectin" evidence="15">
    <location>
        <begin position="447"/>
        <end position="507"/>
    </location>
</feature>
<evidence type="ECO:0000256" key="12">
    <source>
        <dbReference type="ARBA" id="ARBA00048679"/>
    </source>
</evidence>
<dbReference type="EC" id="2.7.11.1" evidence="2"/>
<dbReference type="InterPro" id="IPR051824">
    <property type="entry name" value="LRR_Rcpt-Like_S/T_Kinase"/>
</dbReference>
<sequence length="568" mass="62294">MFACVTFAAYWAMGVWSFSLLLLCAFQLGFAQPTTDPNEVAALKKIIDYWNLGKYLNISIDPCNQNATWASDTANPRIACDCGENTCYITHLKVYALDIYGELPKELFELKKMKDLNLGQNVLSGTIPAEIGQLSDMEYLPGATGAWQLNQVDFPKFQLEQFLWTITVGAGKVSLLRAVVSFLSIASVKMECYKDETLNAIGLINCTLIAVDWASDNLFTGELPEFLGTLTELIDLRLEGTSLEGPIPSSFGALTKLETLRLGGLSEEDSSLDFLENQTSLAILSLRNCRLSDEIPERIGRFAKLQHLDLSFNKLTGQIPSAFQELMVLQYLYLGNNNLNGEIPANIITPKLIALDVSFNHISGNFPPNSVKAGFSMNVVGTSISANSLPDRKAFGLLNCLQGDIKCTNHESACKEQITASNIKYDDDSEILGAASLYTNSKYQWAGERVLQDFNIQKEAGGSKRALIKTFEANVTNTIIDIHFLWAGKGTCCIPFQGTYGPLVSAINVYQVSGVGYSSGKEKKHVGKIVGIALGCVAGFGIILSVFYLWFRKEPTGHLLVHTDSPKK</sequence>
<dbReference type="EMBL" id="JAEACU010000006">
    <property type="protein sequence ID" value="KAH7524644.1"/>
    <property type="molecule type" value="Genomic_DNA"/>
</dbReference>